<keyword evidence="1" id="KW-1133">Transmembrane helix</keyword>
<sequence length="163" mass="17809">MNQALLKDTEDAHAAPGPHGLGATLKALREARRLSLAEVSGRLKYSARQLEALEGERWDVLPSGVSLRGLVKNYGRLLEADVDALVSMLENEVGTLEAKPVVLTAASLSSSDLNMQSEGGSRSSWGWLIVILVLLIVAGFYAIERGWVPDAWLVFDWLKQLKQ</sequence>
<dbReference type="InterPro" id="IPR010982">
    <property type="entry name" value="Lambda_DNA-bd_dom_sf"/>
</dbReference>
<keyword evidence="1" id="KW-0472">Membrane</keyword>
<evidence type="ECO:0000256" key="1">
    <source>
        <dbReference type="SAM" id="Phobius"/>
    </source>
</evidence>
<dbReference type="GO" id="GO:0003677">
    <property type="term" value="F:DNA binding"/>
    <property type="evidence" value="ECO:0007669"/>
    <property type="project" value="InterPro"/>
</dbReference>
<dbReference type="PANTHER" id="PTHR34475:SF1">
    <property type="entry name" value="CYTOSKELETON PROTEIN RODZ"/>
    <property type="match status" value="1"/>
</dbReference>
<organism evidence="2 3">
    <name type="scientific">Eoetvoesiella caeni</name>
    <dbReference type="NCBI Taxonomy" id="645616"/>
    <lineage>
        <taxon>Bacteria</taxon>
        <taxon>Pseudomonadati</taxon>
        <taxon>Pseudomonadota</taxon>
        <taxon>Betaproteobacteria</taxon>
        <taxon>Burkholderiales</taxon>
        <taxon>Alcaligenaceae</taxon>
        <taxon>Eoetvoesiella</taxon>
    </lineage>
</organism>
<dbReference type="PANTHER" id="PTHR34475">
    <property type="match status" value="1"/>
</dbReference>
<reference evidence="2 3" key="1">
    <citation type="submission" date="2018-06" db="EMBL/GenBank/DDBJ databases">
        <title>Genomic Encyclopedia of Type Strains, Phase IV (KMG-IV): sequencing the most valuable type-strain genomes for metagenomic binning, comparative biology and taxonomic classification.</title>
        <authorList>
            <person name="Goeker M."/>
        </authorList>
    </citation>
    <scope>NUCLEOTIDE SEQUENCE [LARGE SCALE GENOMIC DNA]</scope>
    <source>
        <strain evidence="2 3">DSM 25520</strain>
    </source>
</reference>
<keyword evidence="1" id="KW-0812">Transmembrane</keyword>
<dbReference type="EMBL" id="QNRQ01000003">
    <property type="protein sequence ID" value="RBP41072.1"/>
    <property type="molecule type" value="Genomic_DNA"/>
</dbReference>
<dbReference type="InterPro" id="IPR050400">
    <property type="entry name" value="Bact_Cytoskel_RodZ"/>
</dbReference>
<name>A0A366HHR2_9BURK</name>
<accession>A0A366HHR2</accession>
<keyword evidence="3" id="KW-1185">Reference proteome</keyword>
<proteinExistence type="predicted"/>
<dbReference type="OrthoDB" id="8561330at2"/>
<dbReference type="Pfam" id="PF13413">
    <property type="entry name" value="HTH_25"/>
    <property type="match status" value="1"/>
</dbReference>
<dbReference type="Proteomes" id="UP000253628">
    <property type="component" value="Unassembled WGS sequence"/>
</dbReference>
<dbReference type="AlphaFoldDB" id="A0A366HHR2"/>
<gene>
    <name evidence="2" type="ORF">DFR37_103418</name>
</gene>
<evidence type="ECO:0000313" key="3">
    <source>
        <dbReference type="Proteomes" id="UP000253628"/>
    </source>
</evidence>
<comment type="caution">
    <text evidence="2">The sequence shown here is derived from an EMBL/GenBank/DDBJ whole genome shotgun (WGS) entry which is preliminary data.</text>
</comment>
<protein>
    <submittedName>
        <fullName evidence="2">Helix-turn-helix protein</fullName>
    </submittedName>
</protein>
<evidence type="ECO:0000313" key="2">
    <source>
        <dbReference type="EMBL" id="RBP41072.1"/>
    </source>
</evidence>
<dbReference type="Gene3D" id="1.10.260.40">
    <property type="entry name" value="lambda repressor-like DNA-binding domains"/>
    <property type="match status" value="1"/>
</dbReference>
<feature type="transmembrane region" description="Helical" evidence="1">
    <location>
        <begin position="125"/>
        <end position="143"/>
    </location>
</feature>
<dbReference type="RefSeq" id="WP_113932810.1">
    <property type="nucleotide sequence ID" value="NZ_JACCEU010000004.1"/>
</dbReference>